<dbReference type="PANTHER" id="PTHR46796:SF15">
    <property type="entry name" value="BLL1074 PROTEIN"/>
    <property type="match status" value="1"/>
</dbReference>
<accession>A0A4U5JP36</accession>
<reference evidence="5 6" key="1">
    <citation type="submission" date="2019-04" db="EMBL/GenBank/DDBJ databases">
        <title>Reference strain of H23.</title>
        <authorList>
            <person name="Luo X."/>
        </authorList>
    </citation>
    <scope>NUCLEOTIDE SEQUENCE [LARGE SCALE GENOMIC DNA]</scope>
    <source>
        <strain evidence="5 6">H23</strain>
    </source>
</reference>
<organism evidence="5 6">
    <name type="scientific">Luteimonas gilva</name>
    <dbReference type="NCBI Taxonomy" id="2572684"/>
    <lineage>
        <taxon>Bacteria</taxon>
        <taxon>Pseudomonadati</taxon>
        <taxon>Pseudomonadota</taxon>
        <taxon>Gammaproteobacteria</taxon>
        <taxon>Lysobacterales</taxon>
        <taxon>Lysobacteraceae</taxon>
        <taxon>Luteimonas</taxon>
    </lineage>
</organism>
<keyword evidence="6" id="KW-1185">Reference proteome</keyword>
<dbReference type="SMART" id="SM00342">
    <property type="entry name" value="HTH_ARAC"/>
    <property type="match status" value="1"/>
</dbReference>
<dbReference type="InterPro" id="IPR050204">
    <property type="entry name" value="AraC_XylS_family_regulators"/>
</dbReference>
<dbReference type="AlphaFoldDB" id="A0A4U5JP36"/>
<dbReference type="Proteomes" id="UP000308707">
    <property type="component" value="Unassembled WGS sequence"/>
</dbReference>
<feature type="domain" description="HTH araC/xylS-type" evidence="4">
    <location>
        <begin position="134"/>
        <end position="233"/>
    </location>
</feature>
<dbReference type="EMBL" id="SZUA01000002">
    <property type="protein sequence ID" value="TKR31055.1"/>
    <property type="molecule type" value="Genomic_DNA"/>
</dbReference>
<keyword evidence="1" id="KW-0805">Transcription regulation</keyword>
<gene>
    <name evidence="5" type="ORF">FCE95_13390</name>
</gene>
<evidence type="ECO:0000313" key="6">
    <source>
        <dbReference type="Proteomes" id="UP000308707"/>
    </source>
</evidence>
<evidence type="ECO:0000313" key="5">
    <source>
        <dbReference type="EMBL" id="TKR31055.1"/>
    </source>
</evidence>
<dbReference type="Gene3D" id="1.10.10.60">
    <property type="entry name" value="Homeodomain-like"/>
    <property type="match status" value="1"/>
</dbReference>
<dbReference type="OrthoDB" id="8737373at2"/>
<dbReference type="InterPro" id="IPR018060">
    <property type="entry name" value="HTH_AraC"/>
</dbReference>
<proteinExistence type="predicted"/>
<evidence type="ECO:0000256" key="2">
    <source>
        <dbReference type="ARBA" id="ARBA00023125"/>
    </source>
</evidence>
<comment type="caution">
    <text evidence="5">The sequence shown here is derived from an EMBL/GenBank/DDBJ whole genome shotgun (WGS) entry which is preliminary data.</text>
</comment>
<dbReference type="InterPro" id="IPR009057">
    <property type="entry name" value="Homeodomain-like_sf"/>
</dbReference>
<dbReference type="PROSITE" id="PS01124">
    <property type="entry name" value="HTH_ARAC_FAMILY_2"/>
    <property type="match status" value="1"/>
</dbReference>
<dbReference type="SUPFAM" id="SSF46689">
    <property type="entry name" value="Homeodomain-like"/>
    <property type="match status" value="1"/>
</dbReference>
<protein>
    <submittedName>
        <fullName evidence="5">Helix-turn-helix domain-containing protein</fullName>
    </submittedName>
</protein>
<evidence type="ECO:0000256" key="3">
    <source>
        <dbReference type="ARBA" id="ARBA00023163"/>
    </source>
</evidence>
<dbReference type="PANTHER" id="PTHR46796">
    <property type="entry name" value="HTH-TYPE TRANSCRIPTIONAL ACTIVATOR RHAS-RELATED"/>
    <property type="match status" value="1"/>
</dbReference>
<dbReference type="RefSeq" id="WP_137267485.1">
    <property type="nucleotide sequence ID" value="NZ_SZUA01000002.1"/>
</dbReference>
<evidence type="ECO:0000256" key="1">
    <source>
        <dbReference type="ARBA" id="ARBA00023015"/>
    </source>
</evidence>
<keyword evidence="2" id="KW-0238">DNA-binding</keyword>
<evidence type="ECO:0000259" key="4">
    <source>
        <dbReference type="PROSITE" id="PS01124"/>
    </source>
</evidence>
<name>A0A4U5JP36_9GAMM</name>
<dbReference type="GO" id="GO:0003700">
    <property type="term" value="F:DNA-binding transcription factor activity"/>
    <property type="evidence" value="ECO:0007669"/>
    <property type="project" value="InterPro"/>
</dbReference>
<sequence>MHFPAHERSFRESKPGLETIAAGFFQPRHAHLKAYATVIVDGGYGHAGYFGRRWLEPGDVLVTPLLDRHENRTPRRRNARLLRFDWSADTSLGGVYRPARIDTVVSVARRDPIEARHLLREALASSECVRPALADWPDLLAQRLRAGRTSISGWAAGEGLARETVARGFRKTYGTSPRAFAGELRARSAWVRIFSGGDSFAKIAMDLGYADQPHMTRAVRSLTGLSPGAWRKMRNGPAKRPPDR</sequence>
<dbReference type="Pfam" id="PF12833">
    <property type="entry name" value="HTH_18"/>
    <property type="match status" value="1"/>
</dbReference>
<dbReference type="GO" id="GO:0043565">
    <property type="term" value="F:sequence-specific DNA binding"/>
    <property type="evidence" value="ECO:0007669"/>
    <property type="project" value="InterPro"/>
</dbReference>
<keyword evidence="3" id="KW-0804">Transcription</keyword>